<dbReference type="SUPFAM" id="SSF46785">
    <property type="entry name" value="Winged helix' DNA-binding domain"/>
    <property type="match status" value="1"/>
</dbReference>
<evidence type="ECO:0000313" key="3">
    <source>
        <dbReference type="Proteomes" id="UP000241193"/>
    </source>
</evidence>
<reference evidence="2 3" key="1">
    <citation type="submission" date="2018-03" db="EMBL/GenBank/DDBJ databases">
        <authorList>
            <person name="Keele B.F."/>
        </authorList>
    </citation>
    <scope>NUCLEOTIDE SEQUENCE [LARGE SCALE GENOMIC DNA]</scope>
    <source>
        <strain evidence="2 3">D20</strain>
    </source>
</reference>
<feature type="region of interest" description="Disordered" evidence="1">
    <location>
        <begin position="1"/>
        <end position="23"/>
    </location>
</feature>
<feature type="compositionally biased region" description="Basic and acidic residues" evidence="1">
    <location>
        <begin position="12"/>
        <end position="23"/>
    </location>
</feature>
<gene>
    <name evidence="2" type="ORF">C8261_04535</name>
</gene>
<evidence type="ECO:0000313" key="2">
    <source>
        <dbReference type="EMBL" id="PTD97283.1"/>
    </source>
</evidence>
<reference evidence="2 3" key="2">
    <citation type="submission" date="2018-04" db="EMBL/GenBank/DDBJ databases">
        <title>Thauera lacus sp. nov., isolated from an saline lake in Inner Mongolia, China.</title>
        <authorList>
            <person name="Liang Q.-Y."/>
        </authorList>
    </citation>
    <scope>NUCLEOTIDE SEQUENCE [LARGE SCALE GENOMIC DNA]</scope>
    <source>
        <strain evidence="2 3">D20</strain>
    </source>
</reference>
<sequence>MPLTDTAVRQAKPGDKARKLPDEKSTRYFVDPGLLRHLDFAGETTLKRIEPHRLAALILEDLKRYPESAIGDIRQRIGSEIPPRQVKRALDGLVDKGEVRFEGDKRWRRATGRCHEWAIGQTAPYRQ</sequence>
<protein>
    <submittedName>
        <fullName evidence="2">Uncharacterized protein</fullName>
    </submittedName>
</protein>
<dbReference type="InterPro" id="IPR036390">
    <property type="entry name" value="WH_DNA-bd_sf"/>
</dbReference>
<dbReference type="Proteomes" id="UP000241193">
    <property type="component" value="Unassembled WGS sequence"/>
</dbReference>
<proteinExistence type="predicted"/>
<keyword evidence="3" id="KW-1185">Reference proteome</keyword>
<accession>A0A2T4IHN5</accession>
<dbReference type="EMBL" id="PZKC01000003">
    <property type="protein sequence ID" value="PTD97283.1"/>
    <property type="molecule type" value="Genomic_DNA"/>
</dbReference>
<dbReference type="OrthoDB" id="9768354at2"/>
<dbReference type="RefSeq" id="WP_107492485.1">
    <property type="nucleotide sequence ID" value="NZ_PZKC01000003.1"/>
</dbReference>
<comment type="caution">
    <text evidence="2">The sequence shown here is derived from an EMBL/GenBank/DDBJ whole genome shotgun (WGS) entry which is preliminary data.</text>
</comment>
<evidence type="ECO:0000256" key="1">
    <source>
        <dbReference type="SAM" id="MobiDB-lite"/>
    </source>
</evidence>
<organism evidence="2 3">
    <name type="scientific">Pseudothauera lacus</name>
    <dbReference type="NCBI Taxonomy" id="2136175"/>
    <lineage>
        <taxon>Bacteria</taxon>
        <taxon>Pseudomonadati</taxon>
        <taxon>Pseudomonadota</taxon>
        <taxon>Betaproteobacteria</taxon>
        <taxon>Rhodocyclales</taxon>
        <taxon>Zoogloeaceae</taxon>
        <taxon>Pseudothauera</taxon>
    </lineage>
</organism>
<name>A0A2T4IHN5_9RHOO</name>
<dbReference type="AlphaFoldDB" id="A0A2T4IHN5"/>